<reference evidence="2 3" key="1">
    <citation type="submission" date="2016-07" db="EMBL/GenBank/DDBJ databases">
        <title>Pervasive Adenine N6-methylation of Active Genes in Fungi.</title>
        <authorList>
            <consortium name="DOE Joint Genome Institute"/>
            <person name="Mondo S.J."/>
            <person name="Dannebaum R.O."/>
            <person name="Kuo R.C."/>
            <person name="Labutti K."/>
            <person name="Haridas S."/>
            <person name="Kuo A."/>
            <person name="Salamov A."/>
            <person name="Ahrendt S.R."/>
            <person name="Lipzen A."/>
            <person name="Sullivan W."/>
            <person name="Andreopoulos W.B."/>
            <person name="Clum A."/>
            <person name="Lindquist E."/>
            <person name="Daum C."/>
            <person name="Ramamoorthy G.K."/>
            <person name="Gryganskyi A."/>
            <person name="Culley D."/>
            <person name="Magnuson J.K."/>
            <person name="James T.Y."/>
            <person name="O'Malley M.A."/>
            <person name="Stajich J.E."/>
            <person name="Spatafora J.W."/>
            <person name="Visel A."/>
            <person name="Grigoriev I.V."/>
        </authorList>
    </citation>
    <scope>NUCLEOTIDE SEQUENCE [LARGE SCALE GENOMIC DNA]</scope>
    <source>
        <strain evidence="2 3">68-887.2</strain>
    </source>
</reference>
<feature type="compositionally biased region" description="Low complexity" evidence="1">
    <location>
        <begin position="82"/>
        <end position="91"/>
    </location>
</feature>
<gene>
    <name evidence="2" type="ORF">BCR39DRAFT_525621</name>
</gene>
<name>A0A1Y2BAF3_9TREE</name>
<accession>A0A1Y2BAF3</accession>
<keyword evidence="3" id="KW-1185">Reference proteome</keyword>
<dbReference type="Proteomes" id="UP000193986">
    <property type="component" value="Unassembled WGS sequence"/>
</dbReference>
<dbReference type="EMBL" id="MCFC01000013">
    <property type="protein sequence ID" value="ORY31832.1"/>
    <property type="molecule type" value="Genomic_DNA"/>
</dbReference>
<dbReference type="AlphaFoldDB" id="A0A1Y2BAF3"/>
<evidence type="ECO:0000256" key="1">
    <source>
        <dbReference type="SAM" id="MobiDB-lite"/>
    </source>
</evidence>
<sequence>MTCIQCSTTILSVQYITHAYSIRAYIYLAIPSIRDLSPTLFAEPFRELIPSSMTFISALRLPISPRASVSHSTRKSNTARTSPKSSPSSPSPSYSFCCCCCCCCCWFTTSSYKVQLFPPIVKKEGWRRVEAGTGKKGVIVDGITIGTISCRV</sequence>
<evidence type="ECO:0000313" key="3">
    <source>
        <dbReference type="Proteomes" id="UP000193986"/>
    </source>
</evidence>
<dbReference type="InParanoid" id="A0A1Y2BAF3"/>
<proteinExistence type="predicted"/>
<feature type="region of interest" description="Disordered" evidence="1">
    <location>
        <begin position="70"/>
        <end position="91"/>
    </location>
</feature>
<organism evidence="2 3">
    <name type="scientific">Naematelia encephala</name>
    <dbReference type="NCBI Taxonomy" id="71784"/>
    <lineage>
        <taxon>Eukaryota</taxon>
        <taxon>Fungi</taxon>
        <taxon>Dikarya</taxon>
        <taxon>Basidiomycota</taxon>
        <taxon>Agaricomycotina</taxon>
        <taxon>Tremellomycetes</taxon>
        <taxon>Tremellales</taxon>
        <taxon>Naemateliaceae</taxon>
        <taxon>Naematelia</taxon>
    </lineage>
</organism>
<feature type="compositionally biased region" description="Polar residues" evidence="1">
    <location>
        <begin position="70"/>
        <end position="81"/>
    </location>
</feature>
<protein>
    <submittedName>
        <fullName evidence="2">Uncharacterized protein</fullName>
    </submittedName>
</protein>
<evidence type="ECO:0000313" key="2">
    <source>
        <dbReference type="EMBL" id="ORY31832.1"/>
    </source>
</evidence>
<comment type="caution">
    <text evidence="2">The sequence shown here is derived from an EMBL/GenBank/DDBJ whole genome shotgun (WGS) entry which is preliminary data.</text>
</comment>